<dbReference type="GO" id="GO:0016787">
    <property type="term" value="F:hydrolase activity"/>
    <property type="evidence" value="ECO:0007669"/>
    <property type="project" value="UniProtKB-KW"/>
</dbReference>
<protein>
    <submittedName>
        <fullName evidence="1">SGNH/GDSL hydrolase family protein</fullName>
    </submittedName>
</protein>
<accession>A0ABS5RUR8</accession>
<proteinExistence type="predicted"/>
<evidence type="ECO:0000313" key="2">
    <source>
        <dbReference type="Proteomes" id="UP001297272"/>
    </source>
</evidence>
<evidence type="ECO:0000313" key="1">
    <source>
        <dbReference type="EMBL" id="MBS9720031.1"/>
    </source>
</evidence>
<reference evidence="1 2" key="1">
    <citation type="submission" date="2021-03" db="EMBL/GenBank/DDBJ databases">
        <title>Tianweitania aestuarii sp. nov., isolated from a tidal flat.</title>
        <authorList>
            <person name="Park S."/>
            <person name="Yoon J.-H."/>
        </authorList>
    </citation>
    <scope>NUCLEOTIDE SEQUENCE [LARGE SCALE GENOMIC DNA]</scope>
    <source>
        <strain evidence="1 2">BSSL-BM11</strain>
    </source>
</reference>
<organism evidence="1 2">
    <name type="scientific">Tianweitania aestuarii</name>
    <dbReference type="NCBI Taxonomy" id="2814886"/>
    <lineage>
        <taxon>Bacteria</taxon>
        <taxon>Pseudomonadati</taxon>
        <taxon>Pseudomonadota</taxon>
        <taxon>Alphaproteobacteria</taxon>
        <taxon>Hyphomicrobiales</taxon>
        <taxon>Phyllobacteriaceae</taxon>
        <taxon>Tianweitania</taxon>
    </lineage>
</organism>
<keyword evidence="1" id="KW-0378">Hydrolase</keyword>
<name>A0ABS5RUR8_9HYPH</name>
<dbReference type="Gene3D" id="3.40.50.1110">
    <property type="entry name" value="SGNH hydrolase"/>
    <property type="match status" value="1"/>
</dbReference>
<sequence>MADTPFPLPRGRRETAVLNGNGGTVYGPFAEFGIFDPEDVKVWAKPAGAVSFLPVGGVVVTKAAATVYSTFTVTFPAPVPPTTKFVVRGHRTPKRDVSVLRGGSVSSQQLEAELSRIAATQQEQVRDAEYSWQSEPGKPGGYIRSGLRNHVAVFDADGNIDQEENFTVEGFQTDVIETQQNRERAEAADENAAFSALQALEAAKDVQGVGAVAANLNDILTAARIGGYVGQVFDLPLAFFQKTGLFGAYYNIRKLQYLFQDLAGTVPVTGPGQPVGVILDLSGHGMHLIAVDDASRGTLVELNGTFWILTTSGVTRYRSAASRTVRMPCYINAAVLRDEETGNGGFLGFAGDSNNRFQIVGRNAQNRAQAILRNAAHGQVAVSSEFEEGPLDAVMVIDTLATEGLIDIGVNNAQPRETLATSWTAASASAGAERYVLNINSLTGAAGNKILFGGGMIVEGNPGNDRDLLVDFWRRQCERPAATTDINILVISDSTGDAQYEWVFLFAQWLATQYPSHFVGYRLFNNYFEKKKQYSPEITVSNPAKQLGAIRIYNAAIAGSQPSQFMGDNFQPIIAGIPRPNVIIWNHGYNIQAKTAAQTSYAGQFMGPMDQVRLQWPGVPHMAIRQPPLRDNNNMAPVVAALDFVAGQYGDMLLADVHTDFINAGKPAAWYNPDGLHPSETGAPQWLPKIQAMWTANFPQLGAAPAFSAIKGTNLLSNGKFADLSGGVPAGWTKIGDGAIRADASHRFNDAPYSVRIANGAGAATGLRQIINAVPLRGLTVTLRVVIDIIAPGLTAGRLRLSSDGAGAPFAINFNGEKGGQGFRMMVASLTVPANATAITVDLLAAEAAGADGGTIALAEATLVAGNVPRAPLS</sequence>
<keyword evidence="2" id="KW-1185">Reference proteome</keyword>
<gene>
    <name evidence="1" type="ORF">JYU29_04930</name>
</gene>
<comment type="caution">
    <text evidence="1">The sequence shown here is derived from an EMBL/GenBank/DDBJ whole genome shotgun (WGS) entry which is preliminary data.</text>
</comment>
<dbReference type="CDD" id="cd00229">
    <property type="entry name" value="SGNH_hydrolase"/>
    <property type="match status" value="1"/>
</dbReference>
<dbReference type="Proteomes" id="UP001297272">
    <property type="component" value="Unassembled WGS sequence"/>
</dbReference>
<dbReference type="InterPro" id="IPR036514">
    <property type="entry name" value="SGNH_hydro_sf"/>
</dbReference>
<dbReference type="EMBL" id="JAFMNX010000001">
    <property type="protein sequence ID" value="MBS9720031.1"/>
    <property type="molecule type" value="Genomic_DNA"/>
</dbReference>
<dbReference type="RefSeq" id="WP_213983604.1">
    <property type="nucleotide sequence ID" value="NZ_JAFMNX010000001.1"/>
</dbReference>
<dbReference type="SUPFAM" id="SSF52266">
    <property type="entry name" value="SGNH hydrolase"/>
    <property type="match status" value="1"/>
</dbReference>
<dbReference type="Gene3D" id="2.60.120.260">
    <property type="entry name" value="Galactose-binding domain-like"/>
    <property type="match status" value="1"/>
</dbReference>